<feature type="transmembrane region" description="Helical" evidence="5">
    <location>
        <begin position="84"/>
        <end position="103"/>
    </location>
</feature>
<proteinExistence type="predicted"/>
<dbReference type="EMBL" id="LSSL01000871">
    <property type="protein sequence ID" value="OLY83515.1"/>
    <property type="molecule type" value="Genomic_DNA"/>
</dbReference>
<evidence type="ECO:0000313" key="7">
    <source>
        <dbReference type="EMBL" id="OLY83515.1"/>
    </source>
</evidence>
<dbReference type="GO" id="GO:0016020">
    <property type="term" value="C:membrane"/>
    <property type="evidence" value="ECO:0007669"/>
    <property type="project" value="UniProtKB-SubCell"/>
</dbReference>
<dbReference type="Pfam" id="PF04116">
    <property type="entry name" value="FA_hydroxylase"/>
    <property type="match status" value="1"/>
</dbReference>
<dbReference type="InterPro" id="IPR006694">
    <property type="entry name" value="Fatty_acid_hydroxylase"/>
</dbReference>
<evidence type="ECO:0000259" key="6">
    <source>
        <dbReference type="Pfam" id="PF04116"/>
    </source>
</evidence>
<protein>
    <submittedName>
        <fullName evidence="7">C-5 sterol desaturase erg31</fullName>
    </submittedName>
</protein>
<evidence type="ECO:0000256" key="4">
    <source>
        <dbReference type="ARBA" id="ARBA00023136"/>
    </source>
</evidence>
<dbReference type="PANTHER" id="PTHR11863">
    <property type="entry name" value="STEROL DESATURASE"/>
    <property type="match status" value="1"/>
</dbReference>
<keyword evidence="4 5" id="KW-0472">Membrane</keyword>
<feature type="transmembrane region" description="Helical" evidence="5">
    <location>
        <begin position="37"/>
        <end position="63"/>
    </location>
</feature>
<dbReference type="Proteomes" id="UP000187455">
    <property type="component" value="Unassembled WGS sequence"/>
</dbReference>
<comment type="subcellular location">
    <subcellularLocation>
        <location evidence="1">Membrane</location>
    </subcellularLocation>
</comment>
<dbReference type="InterPro" id="IPR050307">
    <property type="entry name" value="Sterol_Desaturase_Related"/>
</dbReference>
<name>A0A1R0H306_9FUNG</name>
<feature type="transmembrane region" description="Helical" evidence="5">
    <location>
        <begin position="197"/>
        <end position="214"/>
    </location>
</feature>
<gene>
    <name evidence="7" type="ORF">AYI68_g2343</name>
</gene>
<dbReference type="GO" id="GO:0016491">
    <property type="term" value="F:oxidoreductase activity"/>
    <property type="evidence" value="ECO:0007669"/>
    <property type="project" value="InterPro"/>
</dbReference>
<keyword evidence="8" id="KW-1185">Reference proteome</keyword>
<sequence>MDVVMQYADEYLFDSVYMGISSYTGIPYLERQNPVRVIGSLFVFIMSYIVVFYLGTAGFEYVYIYDKDNMKHPKFLKNQVQMEITTSLKAFPTITVLTIPWIYAEINGYTLLYDDPFKYGIAYLALSAVMFLLFTDFCIYWIHRLLHHPLVYTRFHKLHHKWVVCTPFASHAFDPIDGYLQSLPYHLATLVFPIYKYLYLALFAFVNVWSVMIHDGNYLSNNPIINGAAHHTLHHTRFQYNYGQFTTIFDRLFNSHMRPGPSVYNSSIRKSQANISKETNEIDKMLKVVDATKF</sequence>
<feature type="transmembrane region" description="Helical" evidence="5">
    <location>
        <begin position="123"/>
        <end position="142"/>
    </location>
</feature>
<dbReference type="GO" id="GO:0005506">
    <property type="term" value="F:iron ion binding"/>
    <property type="evidence" value="ECO:0007669"/>
    <property type="project" value="InterPro"/>
</dbReference>
<evidence type="ECO:0000256" key="2">
    <source>
        <dbReference type="ARBA" id="ARBA00022692"/>
    </source>
</evidence>
<dbReference type="GO" id="GO:0008610">
    <property type="term" value="P:lipid biosynthetic process"/>
    <property type="evidence" value="ECO:0007669"/>
    <property type="project" value="InterPro"/>
</dbReference>
<reference evidence="7 8" key="1">
    <citation type="journal article" date="2016" name="Mol. Biol. Evol.">
        <title>Genome-Wide Survey of Gut Fungi (Harpellales) Reveals the First Horizontally Transferred Ubiquitin Gene from a Mosquito Host.</title>
        <authorList>
            <person name="Wang Y."/>
            <person name="White M.M."/>
            <person name="Kvist S."/>
            <person name="Moncalvo J.M."/>
        </authorList>
    </citation>
    <scope>NUCLEOTIDE SEQUENCE [LARGE SCALE GENOMIC DNA]</scope>
    <source>
        <strain evidence="7 8">ALG-7-W6</strain>
    </source>
</reference>
<evidence type="ECO:0000256" key="3">
    <source>
        <dbReference type="ARBA" id="ARBA00022989"/>
    </source>
</evidence>
<feature type="domain" description="Fatty acid hydroxylase" evidence="6">
    <location>
        <begin position="129"/>
        <end position="254"/>
    </location>
</feature>
<dbReference type="STRING" id="133383.A0A1R0H306"/>
<keyword evidence="3 5" id="KW-1133">Transmembrane helix</keyword>
<evidence type="ECO:0000256" key="1">
    <source>
        <dbReference type="ARBA" id="ARBA00004370"/>
    </source>
</evidence>
<dbReference type="OrthoDB" id="6354873at2759"/>
<evidence type="ECO:0000313" key="8">
    <source>
        <dbReference type="Proteomes" id="UP000187455"/>
    </source>
</evidence>
<accession>A0A1R0H306</accession>
<organism evidence="7 8">
    <name type="scientific">Smittium mucronatum</name>
    <dbReference type="NCBI Taxonomy" id="133383"/>
    <lineage>
        <taxon>Eukaryota</taxon>
        <taxon>Fungi</taxon>
        <taxon>Fungi incertae sedis</taxon>
        <taxon>Zoopagomycota</taxon>
        <taxon>Kickxellomycotina</taxon>
        <taxon>Harpellomycetes</taxon>
        <taxon>Harpellales</taxon>
        <taxon>Legeriomycetaceae</taxon>
        <taxon>Smittium</taxon>
    </lineage>
</organism>
<dbReference type="AlphaFoldDB" id="A0A1R0H306"/>
<evidence type="ECO:0000256" key="5">
    <source>
        <dbReference type="SAM" id="Phobius"/>
    </source>
</evidence>
<keyword evidence="2 5" id="KW-0812">Transmembrane</keyword>
<comment type="caution">
    <text evidence="7">The sequence shown here is derived from an EMBL/GenBank/DDBJ whole genome shotgun (WGS) entry which is preliminary data.</text>
</comment>